<dbReference type="KEGG" id="dch:SY84_06340"/>
<organism evidence="2 3">
    <name type="scientific">Deinococcus soli</name>
    <name type="common">ex Cha et al. 2016</name>
    <dbReference type="NCBI Taxonomy" id="1309411"/>
    <lineage>
        <taxon>Bacteria</taxon>
        <taxon>Thermotogati</taxon>
        <taxon>Deinococcota</taxon>
        <taxon>Deinococci</taxon>
        <taxon>Deinococcales</taxon>
        <taxon>Deinococcaceae</taxon>
        <taxon>Deinococcus</taxon>
    </lineage>
</organism>
<dbReference type="EMBL" id="CP011389">
    <property type="protein sequence ID" value="AKH16740.1"/>
    <property type="molecule type" value="Genomic_DNA"/>
</dbReference>
<gene>
    <name evidence="2" type="ORF">SY84_06340</name>
</gene>
<accession>A0A0F7JQJ3</accession>
<keyword evidence="3" id="KW-1185">Reference proteome</keyword>
<dbReference type="Proteomes" id="UP000034024">
    <property type="component" value="Chromosome"/>
</dbReference>
<reference evidence="2 3" key="1">
    <citation type="submission" date="2015-01" db="EMBL/GenBank/DDBJ databases">
        <title>Deinococcus soli/N5/whole genome sequencing.</title>
        <authorList>
            <person name="Kim M.K."/>
            <person name="Srinivasan S."/>
            <person name="Lee J.-J."/>
        </authorList>
    </citation>
    <scope>NUCLEOTIDE SEQUENCE [LARGE SCALE GENOMIC DNA]</scope>
    <source>
        <strain evidence="2 3">N5</strain>
    </source>
</reference>
<evidence type="ECO:0000313" key="3">
    <source>
        <dbReference type="Proteomes" id="UP000034024"/>
    </source>
</evidence>
<name>A0A0F7JQJ3_9DEIO</name>
<evidence type="ECO:0000313" key="2">
    <source>
        <dbReference type="EMBL" id="AKH16740.1"/>
    </source>
</evidence>
<dbReference type="InterPro" id="IPR025579">
    <property type="entry name" value="DUF4357"/>
</dbReference>
<dbReference type="AlphaFoldDB" id="A0A0F7JQJ3"/>
<dbReference type="Pfam" id="PF14267">
    <property type="entry name" value="DUF4357"/>
    <property type="match status" value="1"/>
</dbReference>
<feature type="domain" description="DUF4357" evidence="1">
    <location>
        <begin position="285"/>
        <end position="337"/>
    </location>
</feature>
<sequence length="343" mass="37782">MPSRTDAVQEAVTHIQAWLAHAPPPGEAIVRQAVVLRLLHAAGFDIWNPAEVVPEETNGAGHRADFLIRAGSGTFALELKGMTVTLGPRDYQQVVTYAASEKTPWAVLTNGRVWAVLDRLHQPGGTFEEHEVLRLELGREPQPFADDFALLFDPAVWRADGARAAVARVQAQQQRRLDEARILREKTPVVADVQRQFGIASFALAAQAAAEMNRITQQERDVLLGAQTPPAGDASEGSVHFTFRALGCAAQALYLPDGTWRLLAGSQCAARRRDEPGWQQFMARRDAWVADGTLRPLDNARLELTRDLDLKSASEAAAMVCVRPVNGWDAWKDAQGRPAQHWR</sequence>
<dbReference type="PATRIC" id="fig|1309411.5.peg.1295"/>
<protein>
    <recommendedName>
        <fullName evidence="1">DUF4357 domain-containing protein</fullName>
    </recommendedName>
</protein>
<evidence type="ECO:0000259" key="1">
    <source>
        <dbReference type="Pfam" id="PF14267"/>
    </source>
</evidence>
<dbReference type="OrthoDB" id="9148007at2"/>
<proteinExistence type="predicted"/>
<dbReference type="RefSeq" id="WP_046843312.1">
    <property type="nucleotide sequence ID" value="NZ_CP011389.1"/>
</dbReference>